<dbReference type="EMBL" id="AEAH01003008">
    <property type="protein sequence ID" value="EGH34892.1"/>
    <property type="molecule type" value="Genomic_DNA"/>
</dbReference>
<dbReference type="InterPro" id="IPR029058">
    <property type="entry name" value="AB_hydrolase_fold"/>
</dbReference>
<dbReference type="Pfam" id="PF00550">
    <property type="entry name" value="PP-binding"/>
    <property type="match status" value="1"/>
</dbReference>
<organism evidence="2 3">
    <name type="scientific">Pseudomonas syringae pv. japonica str. M301072</name>
    <dbReference type="NCBI Taxonomy" id="629262"/>
    <lineage>
        <taxon>Bacteria</taxon>
        <taxon>Pseudomonadati</taxon>
        <taxon>Pseudomonadota</taxon>
        <taxon>Gammaproteobacteria</taxon>
        <taxon>Pseudomonadales</taxon>
        <taxon>Pseudomonadaceae</taxon>
        <taxon>Pseudomonas</taxon>
        <taxon>Pseudomonas syringae</taxon>
    </lineage>
</organism>
<dbReference type="AlphaFoldDB" id="F3FXF0"/>
<feature type="non-terminal residue" evidence="2">
    <location>
        <position position="68"/>
    </location>
</feature>
<proteinExistence type="predicted"/>
<protein>
    <submittedName>
        <fullName evidence="2">Amino acid adenylation</fullName>
    </submittedName>
</protein>
<sequence>RSFLFLRVLAQVRQQLNLEVSPSVFFAAPVLRQFAERLGNTQDNARLAITPAQRSGALPLSFAQQRLW</sequence>
<reference evidence="2 3" key="1">
    <citation type="journal article" date="2011" name="PLoS Pathog.">
        <title>Dynamic evolution of pathogenicity revealed by sequencing and comparative genomics of 19 Pseudomonas syringae isolates.</title>
        <authorList>
            <person name="Baltrus D.A."/>
            <person name="Nishimura M.T."/>
            <person name="Romanchuk A."/>
            <person name="Chang J.H."/>
            <person name="Mukhtar M.S."/>
            <person name="Cherkis K."/>
            <person name="Roach J."/>
            <person name="Grant S.R."/>
            <person name="Jones C.D."/>
            <person name="Dangl J.L."/>
        </authorList>
    </citation>
    <scope>NUCLEOTIDE SEQUENCE [LARGE SCALE GENOMIC DNA]</scope>
    <source>
        <strain evidence="3">M301072PT</strain>
    </source>
</reference>
<comment type="caution">
    <text evidence="2">The sequence shown here is derived from an EMBL/GenBank/DDBJ whole genome shotgun (WGS) entry which is preliminary data.</text>
</comment>
<evidence type="ECO:0000313" key="2">
    <source>
        <dbReference type="EMBL" id="EGH34892.1"/>
    </source>
</evidence>
<feature type="non-terminal residue" evidence="2">
    <location>
        <position position="1"/>
    </location>
</feature>
<evidence type="ECO:0000313" key="3">
    <source>
        <dbReference type="Proteomes" id="UP000004471"/>
    </source>
</evidence>
<evidence type="ECO:0000259" key="1">
    <source>
        <dbReference type="Pfam" id="PF00550"/>
    </source>
</evidence>
<feature type="domain" description="Carrier" evidence="1">
    <location>
        <begin position="2"/>
        <end position="38"/>
    </location>
</feature>
<accession>F3FXF0</accession>
<dbReference type="InterPro" id="IPR009081">
    <property type="entry name" value="PP-bd_ACP"/>
</dbReference>
<gene>
    <name evidence="2" type="ORF">PSYJA_40320</name>
</gene>
<dbReference type="Gene3D" id="3.40.50.1820">
    <property type="entry name" value="alpha/beta hydrolase"/>
    <property type="match status" value="1"/>
</dbReference>
<dbReference type="InterPro" id="IPR036736">
    <property type="entry name" value="ACP-like_sf"/>
</dbReference>
<dbReference type="Proteomes" id="UP000004471">
    <property type="component" value="Unassembled WGS sequence"/>
</dbReference>
<name>F3FXF0_PSESX</name>
<dbReference type="SUPFAM" id="SSF47336">
    <property type="entry name" value="ACP-like"/>
    <property type="match status" value="1"/>
</dbReference>